<dbReference type="AlphaFoldDB" id="A0A839DTT8"/>
<organism evidence="1 2">
    <name type="scientific">Halosaccharopolyspora lacisalsi</name>
    <dbReference type="NCBI Taxonomy" id="1000566"/>
    <lineage>
        <taxon>Bacteria</taxon>
        <taxon>Bacillati</taxon>
        <taxon>Actinomycetota</taxon>
        <taxon>Actinomycetes</taxon>
        <taxon>Pseudonocardiales</taxon>
        <taxon>Pseudonocardiaceae</taxon>
        <taxon>Halosaccharopolyspora</taxon>
    </lineage>
</organism>
<proteinExistence type="predicted"/>
<accession>A0A839DTT8</accession>
<evidence type="ECO:0000313" key="1">
    <source>
        <dbReference type="EMBL" id="MBA8824453.1"/>
    </source>
</evidence>
<sequence length="38" mass="4218">METETVHLGVYEPATPDAWYALHRDQGARPFAAMRTAG</sequence>
<keyword evidence="2" id="KW-1185">Reference proteome</keyword>
<name>A0A839DTT8_9PSEU</name>
<dbReference type="Proteomes" id="UP000569329">
    <property type="component" value="Unassembled WGS sequence"/>
</dbReference>
<comment type="caution">
    <text evidence="1">The sequence shown here is derived from an EMBL/GenBank/DDBJ whole genome shotgun (WGS) entry which is preliminary data.</text>
</comment>
<protein>
    <submittedName>
        <fullName evidence="1">Uncharacterized protein</fullName>
    </submittedName>
</protein>
<reference evidence="1 2" key="1">
    <citation type="submission" date="2020-07" db="EMBL/GenBank/DDBJ databases">
        <title>Sequencing the genomes of 1000 actinobacteria strains.</title>
        <authorList>
            <person name="Klenk H.-P."/>
        </authorList>
    </citation>
    <scope>NUCLEOTIDE SEQUENCE [LARGE SCALE GENOMIC DNA]</scope>
    <source>
        <strain evidence="1 2">DSM 45975</strain>
    </source>
</reference>
<dbReference type="EMBL" id="JACGWZ010000002">
    <property type="protein sequence ID" value="MBA8824453.1"/>
    <property type="molecule type" value="Genomic_DNA"/>
</dbReference>
<gene>
    <name evidence="1" type="ORF">FHX42_001800</name>
</gene>
<evidence type="ECO:0000313" key="2">
    <source>
        <dbReference type="Proteomes" id="UP000569329"/>
    </source>
</evidence>